<gene>
    <name evidence="2" type="ORF">PSNMU_V1.4_AUG-EV-PASAV3_0063530</name>
</gene>
<name>A0A448ZC74_9STRA</name>
<organism evidence="2 3">
    <name type="scientific">Pseudo-nitzschia multistriata</name>
    <dbReference type="NCBI Taxonomy" id="183589"/>
    <lineage>
        <taxon>Eukaryota</taxon>
        <taxon>Sar</taxon>
        <taxon>Stramenopiles</taxon>
        <taxon>Ochrophyta</taxon>
        <taxon>Bacillariophyta</taxon>
        <taxon>Bacillariophyceae</taxon>
        <taxon>Bacillariophycidae</taxon>
        <taxon>Bacillariales</taxon>
        <taxon>Bacillariaceae</taxon>
        <taxon>Pseudo-nitzschia</taxon>
    </lineage>
</organism>
<protein>
    <submittedName>
        <fullName evidence="2">Uncharacterized protein</fullName>
    </submittedName>
</protein>
<keyword evidence="3" id="KW-1185">Reference proteome</keyword>
<sequence>MCNLAVVGADADATGPARSNAGNDCRSIQATVQLDIDDQTRHSTYLLPAPYEGFNHRVGAKTMKKITVRNARNQSEFDLTLDEAAFELVECPTELSTEDFYAIQEGNEKLKEDYYKEVSDFVKQKLGCDKVVCIHSQVRNESKSDGKVVGSGVSRYATVPHTDNSPVSSDVSALRILEEHKDTTKYRRYAYINLWRNISEEPIQNFPLAVMDERSAVKPDDYIPKDFIYDHSSIVQWSLSARHYDVHRWYYFHRMTKSEGILFKQTDSDFTKTGRSCFHMAVPVPGAPVDAPPRESIELRMYCYWKKHADTADELDTMPTNRSIHRHCIRDPRESLLDQPLGKASSGQLLKALLGRIPLLGERILAPAFAALCAFVGMLVRRHPPKTMPNLPYSGNPEDYFDRFLREMQALPSQPQFVIDDVRTRIDGCGEIEGIQLVTQNLVDDRNQKNGTAALRAIEKQEVVAYLLHNEQYMAVSRKHLDLVLL</sequence>
<dbReference type="Proteomes" id="UP000291116">
    <property type="component" value="Unassembled WGS sequence"/>
</dbReference>
<dbReference type="GO" id="GO:0016491">
    <property type="term" value="F:oxidoreductase activity"/>
    <property type="evidence" value="ECO:0007669"/>
    <property type="project" value="InterPro"/>
</dbReference>
<reference evidence="2 3" key="1">
    <citation type="submission" date="2019-01" db="EMBL/GenBank/DDBJ databases">
        <authorList>
            <person name="Ferrante I. M."/>
        </authorList>
    </citation>
    <scope>NUCLEOTIDE SEQUENCE [LARGE SCALE GENOMIC DNA]</scope>
    <source>
        <strain evidence="2 3">B856</strain>
    </source>
</reference>
<dbReference type="NCBIfam" id="NF041278">
    <property type="entry name" value="CmcJ_NvfI_EfuI"/>
    <property type="match status" value="1"/>
</dbReference>
<dbReference type="AlphaFoldDB" id="A0A448ZC74"/>
<evidence type="ECO:0000256" key="1">
    <source>
        <dbReference type="ARBA" id="ARBA00023604"/>
    </source>
</evidence>
<evidence type="ECO:0000313" key="2">
    <source>
        <dbReference type="EMBL" id="VEU39626.1"/>
    </source>
</evidence>
<proteinExistence type="inferred from homology"/>
<comment type="similarity">
    <text evidence="1">Belongs to the asaB hydroxylase/desaturase family.</text>
</comment>
<dbReference type="InterPro" id="IPR044053">
    <property type="entry name" value="AsaB-like"/>
</dbReference>
<dbReference type="EMBL" id="CAACVS010000226">
    <property type="protein sequence ID" value="VEU39626.1"/>
    <property type="molecule type" value="Genomic_DNA"/>
</dbReference>
<dbReference type="PANTHER" id="PTHR34598">
    <property type="entry name" value="BLL6449 PROTEIN"/>
    <property type="match status" value="1"/>
</dbReference>
<accession>A0A448ZC74</accession>
<dbReference type="OrthoDB" id="412788at2759"/>
<evidence type="ECO:0000313" key="3">
    <source>
        <dbReference type="Proteomes" id="UP000291116"/>
    </source>
</evidence>
<dbReference type="PANTHER" id="PTHR34598:SF3">
    <property type="entry name" value="OXIDOREDUCTASE AN1597"/>
    <property type="match status" value="1"/>
</dbReference>